<comment type="caution">
    <text evidence="1">The sequence shown here is derived from an EMBL/GenBank/DDBJ whole genome shotgun (WGS) entry which is preliminary data.</text>
</comment>
<proteinExistence type="predicted"/>
<feature type="non-terminal residue" evidence="1">
    <location>
        <position position="77"/>
    </location>
</feature>
<name>A0A558ANC0_9PSEU</name>
<accession>A0A558ANC0</accession>
<keyword evidence="2" id="KW-1185">Reference proteome</keyword>
<evidence type="ECO:0000313" key="2">
    <source>
        <dbReference type="Proteomes" id="UP000320011"/>
    </source>
</evidence>
<reference evidence="1 2" key="1">
    <citation type="submission" date="2019-07" db="EMBL/GenBank/DDBJ databases">
        <authorList>
            <person name="Duangmal K."/>
            <person name="Teo W.F.A."/>
        </authorList>
    </citation>
    <scope>NUCLEOTIDE SEQUENCE [LARGE SCALE GENOMIC DNA]</scope>
    <source>
        <strain evidence="1 2">TBRC 6029</strain>
    </source>
</reference>
<gene>
    <name evidence="1" type="ORF">FNH05_32055</name>
</gene>
<organism evidence="1 2">
    <name type="scientific">Amycolatopsis rhizosphaerae</name>
    <dbReference type="NCBI Taxonomy" id="2053003"/>
    <lineage>
        <taxon>Bacteria</taxon>
        <taxon>Bacillati</taxon>
        <taxon>Actinomycetota</taxon>
        <taxon>Actinomycetes</taxon>
        <taxon>Pseudonocardiales</taxon>
        <taxon>Pseudonocardiaceae</taxon>
        <taxon>Amycolatopsis</taxon>
    </lineage>
</organism>
<dbReference type="Proteomes" id="UP000320011">
    <property type="component" value="Unassembled WGS sequence"/>
</dbReference>
<protein>
    <recommendedName>
        <fullName evidence="3">Aminoglycoside phosphotransferase family protein</fullName>
    </recommendedName>
</protein>
<dbReference type="EMBL" id="VJWX01000517">
    <property type="protein sequence ID" value="TVT25758.1"/>
    <property type="molecule type" value="Genomic_DNA"/>
</dbReference>
<evidence type="ECO:0008006" key="3">
    <source>
        <dbReference type="Google" id="ProtNLM"/>
    </source>
</evidence>
<dbReference type="AlphaFoldDB" id="A0A558ANC0"/>
<evidence type="ECO:0000313" key="1">
    <source>
        <dbReference type="EMBL" id="TVT25758.1"/>
    </source>
</evidence>
<sequence length="77" mass="8370">MQDSALPGLDALHAACQLFGADPADARLLHSRSNAVYLLPREQIIVRLAPDTPARRRRAETSIAVTRWLAGQPTPIA</sequence>
<reference evidence="1 2" key="2">
    <citation type="submission" date="2019-08" db="EMBL/GenBank/DDBJ databases">
        <title>Amycolatopsis acidicola sp. nov., isolated from peat swamp forest soil.</title>
        <authorList>
            <person name="Srisuk N."/>
        </authorList>
    </citation>
    <scope>NUCLEOTIDE SEQUENCE [LARGE SCALE GENOMIC DNA]</scope>
    <source>
        <strain evidence="1 2">TBRC 6029</strain>
    </source>
</reference>